<dbReference type="PANTHER" id="PTHR35801">
    <property type="entry name" value="PHOSPHOSERINE PHOSPHATASE RSBX"/>
    <property type="match status" value="1"/>
</dbReference>
<dbReference type="Pfam" id="PF13581">
    <property type="entry name" value="HATPase_c_2"/>
    <property type="match status" value="1"/>
</dbReference>
<dbReference type="Proteomes" id="UP000642180">
    <property type="component" value="Unassembled WGS sequence"/>
</dbReference>
<proteinExistence type="predicted"/>
<comment type="caution">
    <text evidence="2">The sequence shown here is derived from an EMBL/GenBank/DDBJ whole genome shotgun (WGS) entry which is preliminary data.</text>
</comment>
<dbReference type="PANTHER" id="PTHR35801:SF1">
    <property type="entry name" value="PHOSPHOSERINE PHOSPHATASE RSBX"/>
    <property type="match status" value="1"/>
</dbReference>
<dbReference type="SUPFAM" id="SSF81606">
    <property type="entry name" value="PP2C-like"/>
    <property type="match status" value="1"/>
</dbReference>
<dbReference type="InterPro" id="IPR036457">
    <property type="entry name" value="PPM-type-like_dom_sf"/>
</dbReference>
<dbReference type="AlphaFoldDB" id="A0A8J3F605"/>
<accession>A0A8J3F605</accession>
<dbReference type="InterPro" id="IPR003594">
    <property type="entry name" value="HATPase_dom"/>
</dbReference>
<gene>
    <name evidence="2" type="ORF">GCM10008066_14180</name>
</gene>
<dbReference type="InterPro" id="IPR001932">
    <property type="entry name" value="PPM-type_phosphatase-like_dom"/>
</dbReference>
<evidence type="ECO:0000313" key="2">
    <source>
        <dbReference type="EMBL" id="GGI18471.1"/>
    </source>
</evidence>
<sequence>MEVFLTQHGMQTLFHVNESSQIAFARRACADLARNLGFDETQAGKVSIVITEACTNLLKHAGGGDLIVRSVQRGTRSGIEILAIDSGPGIANVAASICDGVSTAGTQGTGLGAMCRLSDEFDIYSQSGKGTAILLVVLSVSAPSHDDALLIGGVCLPLPSEDVSGDAWTFRSFGNTTTILVADGLGHGPDARAASQPAIDLIERHGFDSPTAVLNKAHDALRGTRGAAVAVAMIAPAENRLSFAGVGNIAAFLFSRDGRKQFMSHNGIVGSNMRRVQEFDFDWNEHSMLILHSDGLLTNWSLDQYPGLESRAPALIAAVLVRDFSRKRDDITVVVVRPNSV</sequence>
<feature type="domain" description="PPM-type phosphatase" evidence="1">
    <location>
        <begin position="146"/>
        <end position="338"/>
    </location>
</feature>
<name>A0A8J3F605_9BURK</name>
<dbReference type="SMART" id="SM00331">
    <property type="entry name" value="PP2C_SIG"/>
    <property type="match status" value="1"/>
</dbReference>
<protein>
    <submittedName>
        <fullName evidence="2">TorS-related protein</fullName>
    </submittedName>
</protein>
<keyword evidence="3" id="KW-1185">Reference proteome</keyword>
<evidence type="ECO:0000313" key="3">
    <source>
        <dbReference type="Proteomes" id="UP000642180"/>
    </source>
</evidence>
<dbReference type="InterPro" id="IPR039248">
    <property type="entry name" value="Ptase_RsbX"/>
</dbReference>
<dbReference type="EMBL" id="BMDI01000001">
    <property type="protein sequence ID" value="GGI18471.1"/>
    <property type="molecule type" value="Genomic_DNA"/>
</dbReference>
<reference evidence="3" key="1">
    <citation type="journal article" date="2019" name="Int. J. Syst. Evol. Microbiol.">
        <title>The Global Catalogue of Microorganisms (GCM) 10K type strain sequencing project: providing services to taxonomists for standard genome sequencing and annotation.</title>
        <authorList>
            <consortium name="The Broad Institute Genomics Platform"/>
            <consortium name="The Broad Institute Genome Sequencing Center for Infectious Disease"/>
            <person name="Wu L."/>
            <person name="Ma J."/>
        </authorList>
    </citation>
    <scope>NUCLEOTIDE SEQUENCE [LARGE SCALE GENOMIC DNA]</scope>
    <source>
        <strain evidence="3">CCM 2767</strain>
    </source>
</reference>
<dbReference type="SUPFAM" id="SSF55874">
    <property type="entry name" value="ATPase domain of HSP90 chaperone/DNA topoisomerase II/histidine kinase"/>
    <property type="match status" value="1"/>
</dbReference>
<dbReference type="RefSeq" id="WP_188380543.1">
    <property type="nucleotide sequence ID" value="NZ_BMDI01000001.1"/>
</dbReference>
<dbReference type="Gene3D" id="3.30.565.10">
    <property type="entry name" value="Histidine kinase-like ATPase, C-terminal domain"/>
    <property type="match status" value="1"/>
</dbReference>
<dbReference type="Gene3D" id="3.60.40.10">
    <property type="entry name" value="PPM-type phosphatase domain"/>
    <property type="match status" value="1"/>
</dbReference>
<dbReference type="Pfam" id="PF07228">
    <property type="entry name" value="SpoIIE"/>
    <property type="match status" value="1"/>
</dbReference>
<organism evidence="2 3">
    <name type="scientific">Oxalicibacterium faecigallinarum</name>
    <dbReference type="NCBI Taxonomy" id="573741"/>
    <lineage>
        <taxon>Bacteria</taxon>
        <taxon>Pseudomonadati</taxon>
        <taxon>Pseudomonadota</taxon>
        <taxon>Betaproteobacteria</taxon>
        <taxon>Burkholderiales</taxon>
        <taxon>Oxalobacteraceae</taxon>
        <taxon>Oxalicibacterium</taxon>
    </lineage>
</organism>
<dbReference type="InterPro" id="IPR036890">
    <property type="entry name" value="HATPase_C_sf"/>
</dbReference>
<dbReference type="CDD" id="cd16934">
    <property type="entry name" value="HATPase_RsbT-like"/>
    <property type="match status" value="1"/>
</dbReference>
<evidence type="ECO:0000259" key="1">
    <source>
        <dbReference type="SMART" id="SM00331"/>
    </source>
</evidence>